<keyword evidence="3" id="KW-0489">Methyltransferase</keyword>
<proteinExistence type="predicted"/>
<keyword evidence="1 3" id="KW-0808">Transferase</keyword>
<accession>A0A5J4KGM8</accession>
<dbReference type="GO" id="GO:0008168">
    <property type="term" value="F:methyltransferase activity"/>
    <property type="evidence" value="ECO:0007669"/>
    <property type="project" value="UniProtKB-KW"/>
</dbReference>
<dbReference type="RefSeq" id="WP_151754094.1">
    <property type="nucleotide sequence ID" value="NZ_BKZW01000001.1"/>
</dbReference>
<dbReference type="CDD" id="cd02440">
    <property type="entry name" value="AdoMet_MTases"/>
    <property type="match status" value="1"/>
</dbReference>
<dbReference type="Gene3D" id="3.40.50.150">
    <property type="entry name" value="Vaccinia Virus protein VP39"/>
    <property type="match status" value="1"/>
</dbReference>
<evidence type="ECO:0000313" key="4">
    <source>
        <dbReference type="Proteomes" id="UP000326912"/>
    </source>
</evidence>
<protein>
    <submittedName>
        <fullName evidence="3">Methyltransferase type 11</fullName>
    </submittedName>
</protein>
<evidence type="ECO:0000256" key="1">
    <source>
        <dbReference type="ARBA" id="ARBA00022679"/>
    </source>
</evidence>
<dbReference type="EMBL" id="BKZW01000001">
    <property type="protein sequence ID" value="GER85872.1"/>
    <property type="molecule type" value="Genomic_DNA"/>
</dbReference>
<dbReference type="InterPro" id="IPR029063">
    <property type="entry name" value="SAM-dependent_MTases_sf"/>
</dbReference>
<organism evidence="3 4">
    <name type="scientific">Dictyobacter vulcani</name>
    <dbReference type="NCBI Taxonomy" id="2607529"/>
    <lineage>
        <taxon>Bacteria</taxon>
        <taxon>Bacillati</taxon>
        <taxon>Chloroflexota</taxon>
        <taxon>Ktedonobacteria</taxon>
        <taxon>Ktedonobacterales</taxon>
        <taxon>Dictyobacteraceae</taxon>
        <taxon>Dictyobacter</taxon>
    </lineage>
</organism>
<sequence>MGDTQWYESFFGEDYVRLYMPFLPHTKTLQDIEAVIKLLHLKPGDSVLDLCCGYGRHALALAHYGCQVTGLDLSPVLLARAQSNAREQNLQLRWLESDMRNIHFSDEFTAIINMFTSFGYFSSDDENQKVLQQIARALKPGGLFLLETSYQPRVIRTTAPHGIIRYPDGLIVLEERHVDLLTSHNEVRITLIEPEGKQRQHFQSIRMYTLTELARMLSTAGLELQAYYGDLDASPLTLESRLVIISQKP</sequence>
<dbReference type="GO" id="GO:0032259">
    <property type="term" value="P:methylation"/>
    <property type="evidence" value="ECO:0007669"/>
    <property type="project" value="UniProtKB-KW"/>
</dbReference>
<reference evidence="3 4" key="1">
    <citation type="submission" date="2019-10" db="EMBL/GenBank/DDBJ databases">
        <title>Dictyobacter vulcani sp. nov., within the class Ktedonobacteria, isolated from soil of volcanic Mt. Zao.</title>
        <authorList>
            <person name="Zheng Y."/>
            <person name="Wang C.M."/>
            <person name="Sakai Y."/>
            <person name="Abe K."/>
            <person name="Yokota A."/>
            <person name="Yabe S."/>
        </authorList>
    </citation>
    <scope>NUCLEOTIDE SEQUENCE [LARGE SCALE GENOMIC DNA]</scope>
    <source>
        <strain evidence="3 4">W12</strain>
    </source>
</reference>
<dbReference type="Proteomes" id="UP000326912">
    <property type="component" value="Unassembled WGS sequence"/>
</dbReference>
<dbReference type="Pfam" id="PF13649">
    <property type="entry name" value="Methyltransf_25"/>
    <property type="match status" value="1"/>
</dbReference>
<dbReference type="Gene3D" id="2.20.25.110">
    <property type="entry name" value="S-adenosyl-L-methionine-dependent methyltransferases"/>
    <property type="match status" value="1"/>
</dbReference>
<name>A0A5J4KGM8_9CHLR</name>
<keyword evidence="4" id="KW-1185">Reference proteome</keyword>
<comment type="caution">
    <text evidence="3">The sequence shown here is derived from an EMBL/GenBank/DDBJ whole genome shotgun (WGS) entry which is preliminary data.</text>
</comment>
<gene>
    <name evidence="3" type="ORF">KDW_00340</name>
</gene>
<dbReference type="PANTHER" id="PTHR43861">
    <property type="entry name" value="TRANS-ACONITATE 2-METHYLTRANSFERASE-RELATED"/>
    <property type="match status" value="1"/>
</dbReference>
<feature type="domain" description="Methyltransferase" evidence="2">
    <location>
        <begin position="47"/>
        <end position="142"/>
    </location>
</feature>
<dbReference type="AlphaFoldDB" id="A0A5J4KGM8"/>
<evidence type="ECO:0000259" key="2">
    <source>
        <dbReference type="Pfam" id="PF13649"/>
    </source>
</evidence>
<dbReference type="InterPro" id="IPR041698">
    <property type="entry name" value="Methyltransf_25"/>
</dbReference>
<evidence type="ECO:0000313" key="3">
    <source>
        <dbReference type="EMBL" id="GER85872.1"/>
    </source>
</evidence>
<dbReference type="SUPFAM" id="SSF53335">
    <property type="entry name" value="S-adenosyl-L-methionine-dependent methyltransferases"/>
    <property type="match status" value="1"/>
</dbReference>